<dbReference type="Pfam" id="PF01161">
    <property type="entry name" value="PBP"/>
    <property type="match status" value="1"/>
</dbReference>
<dbReference type="GO" id="GO:0030162">
    <property type="term" value="P:regulation of proteolysis"/>
    <property type="evidence" value="ECO:0007669"/>
    <property type="project" value="TreeGrafter"/>
</dbReference>
<dbReference type="InterPro" id="IPR008914">
    <property type="entry name" value="PEBP"/>
</dbReference>
<dbReference type="GO" id="GO:0005543">
    <property type="term" value="F:phospholipid binding"/>
    <property type="evidence" value="ECO:0007669"/>
    <property type="project" value="TreeGrafter"/>
</dbReference>
<sequence length="232" mass="25522">MRITAALVFATAATSALASLKTHHQTPLIPSTSNTEAEVVRKALIKSSIIPEVLDDFTPKCFIAASYSKGAKKYQGIVDLGNDFKPEETKQRPHLSISCPEGLETKGLVVALTDPDAKSRDDPKWSEMCHWIYVVPTGFQTAAGAAMDITIPTSVFEGRDLVDYKPPGPPPKTGYHRYVFVVLVGDTTNITAPEERRHWGTGKLRRGVRDWAGKQGLQVIGANWFVEEDEEQ</sequence>
<organism evidence="2 3">
    <name type="scientific">Rhynchosporium agropyri</name>
    <dbReference type="NCBI Taxonomy" id="914238"/>
    <lineage>
        <taxon>Eukaryota</taxon>
        <taxon>Fungi</taxon>
        <taxon>Dikarya</taxon>
        <taxon>Ascomycota</taxon>
        <taxon>Pezizomycotina</taxon>
        <taxon>Leotiomycetes</taxon>
        <taxon>Helotiales</taxon>
        <taxon>Ploettnerulaceae</taxon>
        <taxon>Rhynchosporium</taxon>
    </lineage>
</organism>
<feature type="signal peptide" evidence="1">
    <location>
        <begin position="1"/>
        <end position="18"/>
    </location>
</feature>
<evidence type="ECO:0000256" key="1">
    <source>
        <dbReference type="SAM" id="SignalP"/>
    </source>
</evidence>
<dbReference type="Gene3D" id="3.90.280.10">
    <property type="entry name" value="PEBP-like"/>
    <property type="match status" value="1"/>
</dbReference>
<evidence type="ECO:0000313" key="3">
    <source>
        <dbReference type="Proteomes" id="UP000178912"/>
    </source>
</evidence>
<feature type="chain" id="PRO_5009445204" evidence="1">
    <location>
        <begin position="19"/>
        <end position="232"/>
    </location>
</feature>
<dbReference type="GO" id="GO:0030414">
    <property type="term" value="F:peptidase inhibitor activity"/>
    <property type="evidence" value="ECO:0007669"/>
    <property type="project" value="TreeGrafter"/>
</dbReference>
<dbReference type="InterPro" id="IPR035810">
    <property type="entry name" value="PEBP_euk"/>
</dbReference>
<evidence type="ECO:0000313" key="2">
    <source>
        <dbReference type="EMBL" id="CZS88583.1"/>
    </source>
</evidence>
<reference evidence="3" key="1">
    <citation type="submission" date="2016-03" db="EMBL/GenBank/DDBJ databases">
        <authorList>
            <person name="Guldener U."/>
        </authorList>
    </citation>
    <scope>NUCLEOTIDE SEQUENCE [LARGE SCALE GENOMIC DNA]</scope>
    <source>
        <strain evidence="3">04CH-RAC-A.6.1</strain>
    </source>
</reference>
<accession>A0A1E1JS20</accession>
<dbReference type="InterPro" id="IPR036610">
    <property type="entry name" value="PEBP-like_sf"/>
</dbReference>
<dbReference type="PANTHER" id="PTHR11362:SF148">
    <property type="entry name" value="CARBOXYPEPTIDASE Y INHIBITOR"/>
    <property type="match status" value="1"/>
</dbReference>
<dbReference type="PANTHER" id="PTHR11362">
    <property type="entry name" value="PHOSPHATIDYLETHANOLAMINE-BINDING PROTEIN"/>
    <property type="match status" value="1"/>
</dbReference>
<dbReference type="EMBL" id="FJUX01000001">
    <property type="protein sequence ID" value="CZS88583.1"/>
    <property type="molecule type" value="Genomic_DNA"/>
</dbReference>
<dbReference type="SUPFAM" id="SSF49777">
    <property type="entry name" value="PEBP-like"/>
    <property type="match status" value="1"/>
</dbReference>
<keyword evidence="1" id="KW-0732">Signal</keyword>
<name>A0A1E1JS20_9HELO</name>
<keyword evidence="3" id="KW-1185">Reference proteome</keyword>
<dbReference type="Proteomes" id="UP000178912">
    <property type="component" value="Unassembled WGS sequence"/>
</dbReference>
<dbReference type="GO" id="GO:0046578">
    <property type="term" value="P:regulation of Ras protein signal transduction"/>
    <property type="evidence" value="ECO:0007669"/>
    <property type="project" value="TreeGrafter"/>
</dbReference>
<gene>
    <name evidence="2" type="ORF">RAG0_00287</name>
</gene>
<dbReference type="AlphaFoldDB" id="A0A1E1JS20"/>
<proteinExistence type="predicted"/>
<protein>
    <submittedName>
        <fullName evidence="2">Related to putative lipid binding protein TFS1</fullName>
    </submittedName>
</protein>
<dbReference type="CDD" id="cd00866">
    <property type="entry name" value="PEBP_euk"/>
    <property type="match status" value="1"/>
</dbReference>
<dbReference type="OrthoDB" id="2506647at2759"/>